<organism evidence="2 3">
    <name type="scientific">Mucor flavus</name>
    <dbReference type="NCBI Taxonomy" id="439312"/>
    <lineage>
        <taxon>Eukaryota</taxon>
        <taxon>Fungi</taxon>
        <taxon>Fungi incertae sedis</taxon>
        <taxon>Mucoromycota</taxon>
        <taxon>Mucoromycotina</taxon>
        <taxon>Mucoromycetes</taxon>
        <taxon>Mucorales</taxon>
        <taxon>Mucorineae</taxon>
        <taxon>Mucoraceae</taxon>
        <taxon>Mucor</taxon>
    </lineage>
</organism>
<accession>A0ABP9ZCH6</accession>
<comment type="caution">
    <text evidence="2">The sequence shown here is derived from an EMBL/GenBank/DDBJ whole genome shotgun (WGS) entry which is preliminary data.</text>
</comment>
<gene>
    <name evidence="2" type="ORF">MFLAVUS_010354</name>
</gene>
<evidence type="ECO:0000313" key="3">
    <source>
        <dbReference type="Proteomes" id="UP001473302"/>
    </source>
</evidence>
<sequence>MSNKMKSKQPDLSSFFSSRSSSNTSNDNVSLSSDSAAVPDSEASSAPATFSVNVESSPISPGTISNKNLNLYIPTVELPSVTVSLHTRYLFVNKELVDLNPTVGMKWGPKLDERNFKFKNKFSVLKSEEKWHLSNGKRVGDELFIFGL</sequence>
<name>A0ABP9ZCH6_9FUNG</name>
<dbReference type="EMBL" id="BAABUK010000035">
    <property type="protein sequence ID" value="GAA5816820.1"/>
    <property type="molecule type" value="Genomic_DNA"/>
</dbReference>
<feature type="compositionally biased region" description="Polar residues" evidence="1">
    <location>
        <begin position="42"/>
        <end position="62"/>
    </location>
</feature>
<reference evidence="2 3" key="1">
    <citation type="submission" date="2024-04" db="EMBL/GenBank/DDBJ databases">
        <title>genome sequences of Mucor flavus KT1a and Helicostylum pulchrum KT1b strains isolated from the surface of a dry-aged beef.</title>
        <authorList>
            <person name="Toyotome T."/>
            <person name="Hosono M."/>
            <person name="Torimaru M."/>
            <person name="Fukuda K."/>
            <person name="Mikami N."/>
        </authorList>
    </citation>
    <scope>NUCLEOTIDE SEQUENCE [LARGE SCALE GENOMIC DNA]</scope>
    <source>
        <strain evidence="2 3">KT1a</strain>
    </source>
</reference>
<evidence type="ECO:0000256" key="1">
    <source>
        <dbReference type="SAM" id="MobiDB-lite"/>
    </source>
</evidence>
<protein>
    <submittedName>
        <fullName evidence="2">Uncharacterized protein</fullName>
    </submittedName>
</protein>
<feature type="compositionally biased region" description="Low complexity" evidence="1">
    <location>
        <begin position="11"/>
        <end position="35"/>
    </location>
</feature>
<dbReference type="Proteomes" id="UP001473302">
    <property type="component" value="Unassembled WGS sequence"/>
</dbReference>
<keyword evidence="3" id="KW-1185">Reference proteome</keyword>
<proteinExistence type="predicted"/>
<evidence type="ECO:0000313" key="2">
    <source>
        <dbReference type="EMBL" id="GAA5816820.1"/>
    </source>
</evidence>
<feature type="region of interest" description="Disordered" evidence="1">
    <location>
        <begin position="1"/>
        <end position="62"/>
    </location>
</feature>